<sequence length="650" mass="72082">MSRFLTATSAIALLAGGEALAFQRGAPAADGEVRRIAGNSWSITASVNHSDNFSRLPEGNYERRFILDDEFLAALPIIEEFEPGRFRIVPEIISDTIEVDNIPKTSASLTFSGTSVYSRPGLEGILRGQVRVGHFFDGDGFNEEIADELNNGFPQELLDEFPDSEITPTVAIPNFFEQTFIDPNISGLGTVELAGRRLFLEAGGFVTEQSRGGGGGALLQQAPGANINELIVGGFFVTPVSQWRLAGDQMVELRASHSAVYALDEPDEELFVGRQIEFGSSFNNEAGVLYTTGGLFSNLTAELEASGRYFEEEETETNPEQTFEQLSGALNMSYALTTTFALTGSVGYDDAELETGPLPEIFLPEVDDPDDPFVNDPRVQDLSAVFYNVGFDYKPRPDIRIAAGVGERYNQFTVRSNVSFPITPRMRFDASAQRRVTSGFQEAQEGARFGNAQGLQFVQQLRSQNRSLSSRDIERISSLNAGGNQLGGLANFNIQTVQSYRARLQGTYGRTTWALSADLLQNDPEFEEDDGRLGLVRQGDQYRADAFIERRVNRRLTVSARSQALATEVIPPENPAAEPVIFGRLRDDFVEHLHSVSANYQFGRNWSINARYSHLRRDIRGAEPDPISFFDGVLFEYQENQYRIGMRRQF</sequence>
<dbReference type="EMBL" id="JABFCX010000002">
    <property type="protein sequence ID" value="NNU16268.1"/>
    <property type="molecule type" value="Genomic_DNA"/>
</dbReference>
<evidence type="ECO:0000313" key="1">
    <source>
        <dbReference type="EMBL" id="NNU16268.1"/>
    </source>
</evidence>
<protein>
    <recommendedName>
        <fullName evidence="3">TonB-dependent receptor</fullName>
    </recommendedName>
</protein>
<dbReference type="AlphaFoldDB" id="A0A7Y3W590"/>
<evidence type="ECO:0000313" key="2">
    <source>
        <dbReference type="Proteomes" id="UP000536835"/>
    </source>
</evidence>
<dbReference type="Proteomes" id="UP000536835">
    <property type="component" value="Unassembled WGS sequence"/>
</dbReference>
<accession>A0A7Y3W590</accession>
<evidence type="ECO:0008006" key="3">
    <source>
        <dbReference type="Google" id="ProtNLM"/>
    </source>
</evidence>
<name>A0A7Y3W590_9PROT</name>
<dbReference type="SUPFAM" id="SSF56935">
    <property type="entry name" value="Porins"/>
    <property type="match status" value="1"/>
</dbReference>
<reference evidence="1 2" key="1">
    <citation type="submission" date="2020-05" db="EMBL/GenBank/DDBJ databases">
        <title>Parvularcula mediterraneae sp. nov., isolated from polypropylene straw from shallow seawater of the seashore of Laganas in Zakynthos island, Greece.</title>
        <authorList>
            <person name="Szabo I."/>
            <person name="Al-Omari J."/>
            <person name="Rado J."/>
            <person name="Szerdahelyi G.S."/>
        </authorList>
    </citation>
    <scope>NUCLEOTIDE SEQUENCE [LARGE SCALE GENOMIC DNA]</scope>
    <source>
        <strain evidence="1 2">ZS-1/3</strain>
    </source>
</reference>
<keyword evidence="2" id="KW-1185">Reference proteome</keyword>
<dbReference type="RefSeq" id="WP_173198344.1">
    <property type="nucleotide sequence ID" value="NZ_JABFCX010000002.1"/>
</dbReference>
<proteinExistence type="predicted"/>
<organism evidence="1 2">
    <name type="scientific">Parvularcula mediterranea</name>
    <dbReference type="NCBI Taxonomy" id="2732508"/>
    <lineage>
        <taxon>Bacteria</taxon>
        <taxon>Pseudomonadati</taxon>
        <taxon>Pseudomonadota</taxon>
        <taxon>Alphaproteobacteria</taxon>
        <taxon>Parvularculales</taxon>
        <taxon>Parvularculaceae</taxon>
        <taxon>Parvularcula</taxon>
    </lineage>
</organism>
<dbReference type="Gene3D" id="2.40.160.60">
    <property type="entry name" value="Outer membrane protein transport protein (OMPP1/FadL/TodX)"/>
    <property type="match status" value="1"/>
</dbReference>
<gene>
    <name evidence="1" type="ORF">HK107_08035</name>
</gene>
<comment type="caution">
    <text evidence="1">The sequence shown here is derived from an EMBL/GenBank/DDBJ whole genome shotgun (WGS) entry which is preliminary data.</text>
</comment>